<proteinExistence type="predicted"/>
<keyword evidence="3" id="KW-1185">Reference proteome</keyword>
<dbReference type="InterPro" id="IPR036388">
    <property type="entry name" value="WH-like_DNA-bd_sf"/>
</dbReference>
<dbReference type="Proteomes" id="UP000520156">
    <property type="component" value="Unassembled WGS sequence"/>
</dbReference>
<evidence type="ECO:0000259" key="1">
    <source>
        <dbReference type="SMART" id="SM00421"/>
    </source>
</evidence>
<accession>A0A7X1KBV6</accession>
<dbReference type="EMBL" id="JACLAU010000008">
    <property type="protein sequence ID" value="MBC2651649.1"/>
    <property type="molecule type" value="Genomic_DNA"/>
</dbReference>
<dbReference type="SUPFAM" id="SSF46894">
    <property type="entry name" value="C-terminal effector domain of the bipartite response regulators"/>
    <property type="match status" value="1"/>
</dbReference>
<dbReference type="InterPro" id="IPR016032">
    <property type="entry name" value="Sig_transdc_resp-reg_C-effctor"/>
</dbReference>
<feature type="domain" description="HTH luxR-type" evidence="1">
    <location>
        <begin position="305"/>
        <end position="362"/>
    </location>
</feature>
<evidence type="ECO:0000313" key="3">
    <source>
        <dbReference type="Proteomes" id="UP000520156"/>
    </source>
</evidence>
<reference evidence="2 3" key="1">
    <citation type="submission" date="2020-08" db="EMBL/GenBank/DDBJ databases">
        <title>The genome sequence of Novosphingobium flavum 4Y4.</title>
        <authorList>
            <person name="Liu Y."/>
        </authorList>
    </citation>
    <scope>NUCLEOTIDE SEQUENCE [LARGE SCALE GENOMIC DNA]</scope>
    <source>
        <strain evidence="2 3">4Y4</strain>
    </source>
</reference>
<dbReference type="RefSeq" id="WP_185683060.1">
    <property type="nucleotide sequence ID" value="NZ_JACLAU010000008.1"/>
</dbReference>
<sequence>MTVLPADQRELFLPLIEGIHESPPWGVFLRNLVARTYARRAFLIITLANASPAQEPTVLHVAAPRAMQEPPLDFRQIAALGLHPYGQLRPERVYALDELLDFSQPGRAAEQRAALDAMGIRYGRWLRVSARGAADAWLVLAREREDFSASAGATLNAIAPQLAVALRTLVALIEQRLQTAMAQAALGRLGIGQLAFDATGRVMAADPTAEAALSFASEPEPTPGRRLQLAPEPRRALEAACAALARAPDMATEPVLLDPATALWLLLRRAPLPLAEPAAQPVALGTLRRATRADSRAAVRLIARVYGLSDREAALAQGLALGESILEAGARLRLTPETARNYSKRVYAKTGTRGQADLVRLLLTGLAPLG</sequence>
<protein>
    <submittedName>
        <fullName evidence="2">LuxR family transcriptional regulator</fullName>
    </submittedName>
</protein>
<dbReference type="GO" id="GO:0003677">
    <property type="term" value="F:DNA binding"/>
    <property type="evidence" value="ECO:0007669"/>
    <property type="project" value="InterPro"/>
</dbReference>
<organism evidence="2 3">
    <name type="scientific">Novosphingobium aerophilum</name>
    <dbReference type="NCBI Taxonomy" id="2839843"/>
    <lineage>
        <taxon>Bacteria</taxon>
        <taxon>Pseudomonadati</taxon>
        <taxon>Pseudomonadota</taxon>
        <taxon>Alphaproteobacteria</taxon>
        <taxon>Sphingomonadales</taxon>
        <taxon>Sphingomonadaceae</taxon>
        <taxon>Novosphingobium</taxon>
    </lineage>
</organism>
<evidence type="ECO:0000313" key="2">
    <source>
        <dbReference type="EMBL" id="MBC2651649.1"/>
    </source>
</evidence>
<name>A0A7X1KBV6_9SPHN</name>
<dbReference type="GO" id="GO:0006355">
    <property type="term" value="P:regulation of DNA-templated transcription"/>
    <property type="evidence" value="ECO:0007669"/>
    <property type="project" value="InterPro"/>
</dbReference>
<dbReference type="AlphaFoldDB" id="A0A7X1KBV6"/>
<comment type="caution">
    <text evidence="2">The sequence shown here is derived from an EMBL/GenBank/DDBJ whole genome shotgun (WGS) entry which is preliminary data.</text>
</comment>
<dbReference type="Gene3D" id="1.10.10.10">
    <property type="entry name" value="Winged helix-like DNA-binding domain superfamily/Winged helix DNA-binding domain"/>
    <property type="match status" value="1"/>
</dbReference>
<dbReference type="SMART" id="SM00421">
    <property type="entry name" value="HTH_LUXR"/>
    <property type="match status" value="1"/>
</dbReference>
<gene>
    <name evidence="2" type="ORF">H7F49_08025</name>
</gene>
<dbReference type="InterPro" id="IPR000792">
    <property type="entry name" value="Tscrpt_reg_LuxR_C"/>
</dbReference>